<reference evidence="8" key="1">
    <citation type="journal article" date="2022" name="Environ. Microbiol.">
        <title>Geoalkalibacter halelectricus SAP #1 sp. nov. possessing extracellular electron transfer and mineral#reducing capabilities from a haloalkaline environment.</title>
        <authorList>
            <person name="Yadav S."/>
            <person name="Singh R."/>
            <person name="Sundharam S.S."/>
            <person name="Chaudhary S."/>
            <person name="Krishnamurthi S."/>
            <person name="Patil S.A."/>
        </authorList>
    </citation>
    <scope>NUCLEOTIDE SEQUENCE</scope>
    <source>
        <strain evidence="8">SAP-1</strain>
    </source>
</reference>
<dbReference type="Proteomes" id="UP001060414">
    <property type="component" value="Chromosome"/>
</dbReference>
<accession>A0ABY5ZMN1</accession>
<feature type="domain" description="Response regulatory" evidence="7">
    <location>
        <begin position="3"/>
        <end position="119"/>
    </location>
</feature>
<evidence type="ECO:0000256" key="4">
    <source>
        <dbReference type="ARBA" id="ARBA00023163"/>
    </source>
</evidence>
<evidence type="ECO:0000256" key="2">
    <source>
        <dbReference type="ARBA" id="ARBA00023015"/>
    </source>
</evidence>
<dbReference type="InterPro" id="IPR058245">
    <property type="entry name" value="NreC/VraR/RcsB-like_REC"/>
</dbReference>
<dbReference type="SUPFAM" id="SSF46894">
    <property type="entry name" value="C-terminal effector domain of the bipartite response regulators"/>
    <property type="match status" value="1"/>
</dbReference>
<dbReference type="PROSITE" id="PS50043">
    <property type="entry name" value="HTH_LUXR_2"/>
    <property type="match status" value="1"/>
</dbReference>
<gene>
    <name evidence="8" type="ORF">L9S41_02735</name>
</gene>
<dbReference type="CDD" id="cd17535">
    <property type="entry name" value="REC_NarL-like"/>
    <property type="match status" value="1"/>
</dbReference>
<dbReference type="PANTHER" id="PTHR43214:SF41">
    <property type="entry name" value="NITRATE_NITRITE RESPONSE REGULATOR PROTEIN NARP"/>
    <property type="match status" value="1"/>
</dbReference>
<keyword evidence="4" id="KW-0804">Transcription</keyword>
<dbReference type="InterPro" id="IPR011006">
    <property type="entry name" value="CheY-like_superfamily"/>
</dbReference>
<dbReference type="SMART" id="SM00448">
    <property type="entry name" value="REC"/>
    <property type="match status" value="1"/>
</dbReference>
<dbReference type="InterPro" id="IPR001789">
    <property type="entry name" value="Sig_transdc_resp-reg_receiver"/>
</dbReference>
<dbReference type="PROSITE" id="PS00622">
    <property type="entry name" value="HTH_LUXR_1"/>
    <property type="match status" value="1"/>
</dbReference>
<feature type="modified residue" description="4-aspartylphosphate" evidence="5">
    <location>
        <position position="54"/>
    </location>
</feature>
<dbReference type="RefSeq" id="WP_260748685.1">
    <property type="nucleotide sequence ID" value="NZ_CP092109.1"/>
</dbReference>
<dbReference type="EMBL" id="CP092109">
    <property type="protein sequence ID" value="UWZ80328.1"/>
    <property type="molecule type" value="Genomic_DNA"/>
</dbReference>
<name>A0ABY5ZMN1_9BACT</name>
<dbReference type="SMART" id="SM00421">
    <property type="entry name" value="HTH_LUXR"/>
    <property type="match status" value="1"/>
</dbReference>
<sequence length="220" mass="24325">MIRVLIADDHAIMREGLRLLLETQSDLKVVGEAGDGVEALELGRRLKPDIALLDVAMPRMNGIDTTRLLREASPETRVVILSMFEKELYAHQALSAGAYGYVLKAGKSEDLLTAIRTAAGGNYYLCRRIQAAVIETYLAHERPTAPTSEYDELSEREKEVFGLLVQGNSTAQISKILCISSKTVEKHRTAISRKLGLNSAIEMVKFAIRIGVVDPESWKI</sequence>
<organism evidence="8 9">
    <name type="scientific">Geoalkalibacter halelectricus</name>
    <dbReference type="NCBI Taxonomy" id="2847045"/>
    <lineage>
        <taxon>Bacteria</taxon>
        <taxon>Pseudomonadati</taxon>
        <taxon>Thermodesulfobacteriota</taxon>
        <taxon>Desulfuromonadia</taxon>
        <taxon>Desulfuromonadales</taxon>
        <taxon>Geoalkalibacteraceae</taxon>
        <taxon>Geoalkalibacter</taxon>
    </lineage>
</organism>
<dbReference type="Pfam" id="PF00196">
    <property type="entry name" value="GerE"/>
    <property type="match status" value="1"/>
</dbReference>
<evidence type="ECO:0000313" key="9">
    <source>
        <dbReference type="Proteomes" id="UP001060414"/>
    </source>
</evidence>
<protein>
    <submittedName>
        <fullName evidence="8">Response regulator transcription factor</fullName>
    </submittedName>
</protein>
<dbReference type="Gene3D" id="3.40.50.2300">
    <property type="match status" value="1"/>
</dbReference>
<proteinExistence type="predicted"/>
<dbReference type="Pfam" id="PF00072">
    <property type="entry name" value="Response_reg"/>
    <property type="match status" value="1"/>
</dbReference>
<evidence type="ECO:0000259" key="7">
    <source>
        <dbReference type="PROSITE" id="PS50110"/>
    </source>
</evidence>
<dbReference type="InterPro" id="IPR039420">
    <property type="entry name" value="WalR-like"/>
</dbReference>
<dbReference type="SUPFAM" id="SSF52172">
    <property type="entry name" value="CheY-like"/>
    <property type="match status" value="1"/>
</dbReference>
<dbReference type="PRINTS" id="PR00038">
    <property type="entry name" value="HTHLUXR"/>
</dbReference>
<feature type="domain" description="HTH luxR-type" evidence="6">
    <location>
        <begin position="146"/>
        <end position="211"/>
    </location>
</feature>
<keyword evidence="3" id="KW-0238">DNA-binding</keyword>
<dbReference type="PROSITE" id="PS50110">
    <property type="entry name" value="RESPONSE_REGULATORY"/>
    <property type="match status" value="1"/>
</dbReference>
<keyword evidence="1 5" id="KW-0597">Phosphoprotein</keyword>
<evidence type="ECO:0000259" key="6">
    <source>
        <dbReference type="PROSITE" id="PS50043"/>
    </source>
</evidence>
<dbReference type="InterPro" id="IPR000792">
    <property type="entry name" value="Tscrpt_reg_LuxR_C"/>
</dbReference>
<evidence type="ECO:0000256" key="5">
    <source>
        <dbReference type="PROSITE-ProRule" id="PRU00169"/>
    </source>
</evidence>
<evidence type="ECO:0000313" key="8">
    <source>
        <dbReference type="EMBL" id="UWZ80328.1"/>
    </source>
</evidence>
<evidence type="ECO:0000256" key="3">
    <source>
        <dbReference type="ARBA" id="ARBA00023125"/>
    </source>
</evidence>
<keyword evidence="9" id="KW-1185">Reference proteome</keyword>
<dbReference type="PANTHER" id="PTHR43214">
    <property type="entry name" value="TWO-COMPONENT RESPONSE REGULATOR"/>
    <property type="match status" value="1"/>
</dbReference>
<dbReference type="CDD" id="cd06170">
    <property type="entry name" value="LuxR_C_like"/>
    <property type="match status" value="1"/>
</dbReference>
<evidence type="ECO:0000256" key="1">
    <source>
        <dbReference type="ARBA" id="ARBA00022553"/>
    </source>
</evidence>
<dbReference type="InterPro" id="IPR016032">
    <property type="entry name" value="Sig_transdc_resp-reg_C-effctor"/>
</dbReference>
<keyword evidence="2" id="KW-0805">Transcription regulation</keyword>